<evidence type="ECO:0000256" key="8">
    <source>
        <dbReference type="ARBA" id="ARBA00022833"/>
    </source>
</evidence>
<name>A0A0N5A2F1_PARTI</name>
<feature type="active site" description="Proton donor/acceptor" evidence="12">
    <location>
        <position position="439"/>
    </location>
</feature>
<keyword evidence="8" id="KW-0862">Zinc</keyword>
<evidence type="ECO:0000256" key="4">
    <source>
        <dbReference type="ARBA" id="ARBA00022670"/>
    </source>
</evidence>
<feature type="domain" description="Peptidase M14" evidence="14">
    <location>
        <begin position="161"/>
        <end position="475"/>
    </location>
</feature>
<dbReference type="FunFam" id="3.40.630.10:FF:000070">
    <property type="entry name" value="Putative carboxypeptidase suro-1"/>
    <property type="match status" value="1"/>
</dbReference>
<organism evidence="15 16">
    <name type="scientific">Parastrongyloides trichosuri</name>
    <name type="common">Possum-specific nematode worm</name>
    <dbReference type="NCBI Taxonomy" id="131310"/>
    <lineage>
        <taxon>Eukaryota</taxon>
        <taxon>Metazoa</taxon>
        <taxon>Ecdysozoa</taxon>
        <taxon>Nematoda</taxon>
        <taxon>Chromadorea</taxon>
        <taxon>Rhabditida</taxon>
        <taxon>Tylenchina</taxon>
        <taxon>Panagrolaimomorpha</taxon>
        <taxon>Strongyloidoidea</taxon>
        <taxon>Strongyloididae</taxon>
        <taxon>Parastrongyloides</taxon>
    </lineage>
</organism>
<evidence type="ECO:0000256" key="2">
    <source>
        <dbReference type="ARBA" id="ARBA00005988"/>
    </source>
</evidence>
<dbReference type="SUPFAM" id="SSF54897">
    <property type="entry name" value="Protease propeptides/inhibitors"/>
    <property type="match status" value="1"/>
</dbReference>
<keyword evidence="9" id="KW-0482">Metalloprotease</keyword>
<dbReference type="PANTHER" id="PTHR11705:SF54">
    <property type="entry name" value="SHKT DOMAIN-CONTAINING PROTEIN"/>
    <property type="match status" value="1"/>
</dbReference>
<evidence type="ECO:0000259" key="13">
    <source>
        <dbReference type="PROSITE" id="PS51670"/>
    </source>
</evidence>
<keyword evidence="6" id="KW-0732">Signal</keyword>
<evidence type="ECO:0000256" key="10">
    <source>
        <dbReference type="ARBA" id="ARBA00023157"/>
    </source>
</evidence>
<dbReference type="InterPro" id="IPR000834">
    <property type="entry name" value="Peptidase_M14"/>
</dbReference>
<keyword evidence="15" id="KW-1185">Reference proteome</keyword>
<keyword evidence="3" id="KW-0121">Carboxypeptidase</keyword>
<dbReference type="AlphaFoldDB" id="A0A0N5A2F1"/>
<dbReference type="PROSITE" id="PS52035">
    <property type="entry name" value="PEPTIDASE_M14"/>
    <property type="match status" value="1"/>
</dbReference>
<dbReference type="Proteomes" id="UP000038045">
    <property type="component" value="Unplaced"/>
</dbReference>
<evidence type="ECO:0000256" key="5">
    <source>
        <dbReference type="ARBA" id="ARBA00022723"/>
    </source>
</evidence>
<keyword evidence="10" id="KW-1015">Disulfide bond</keyword>
<dbReference type="InterPro" id="IPR003582">
    <property type="entry name" value="ShKT_dom"/>
</dbReference>
<keyword evidence="5" id="KW-0479">Metal-binding</keyword>
<reference evidence="16" key="1">
    <citation type="submission" date="2017-02" db="UniProtKB">
        <authorList>
            <consortium name="WormBaseParasite"/>
        </authorList>
    </citation>
    <scope>IDENTIFICATION</scope>
</reference>
<dbReference type="InterPro" id="IPR036990">
    <property type="entry name" value="M14A-like_propep"/>
</dbReference>
<feature type="domain" description="ShKT" evidence="13">
    <location>
        <begin position="609"/>
        <end position="645"/>
    </location>
</feature>
<dbReference type="Pfam" id="PF01549">
    <property type="entry name" value="ShK"/>
    <property type="match status" value="1"/>
</dbReference>
<sequence length="645" mass="75436">MIDLRLLPLIFSLLVNYYYCIRLTNPKNEDIFTKNTPLLTWKVFRVFPENNKQQKLILDIYKKSTELELNFWKSPKIYLDFSDIMVPPNKTKMVNDLFTKNNISYFTLIDDVEKRIYEKEIKKKFNKIKLTGNDTIDSFLKSRLKDDSFISRNKARYSFGEYTDYNDIIRWLNDIEFHYPEISRVFTIGQTHEGREIKGIKIGDPIENSSKRAVWIDGGMHAREWASTHTALWFIEQLISKYGVDKQITAYVNTLNFYILPVANPDGFEYTKSDITPTVRLWRKNRGEEICKKDKWRRLRCCSGVDLNRNFDFHWAESGSSDDLCSEIYQGKSAFSEPESRAIRDKLLSPELYGKVDAFISLHTYSQMWIHPFNHERHSFPNDINDLRRVGEAGVNAIEKVYGTKFKFGTGADILYPSAGGSDDWAKDKAKVKYVYLLELRPGEDEWEGFLLDRAQLIPTGKETWEGIKIVIDAVLLESRTKNIQQIPRKANIPSKTRPQPVRIGNVQRVTGSIETNRQVSSLSTTGVSLKSGLHHKQVQEVRERQLQARKLFEESQRQRELKQRAFLEERRKMFEESRRREIDEKNKQLNQRQQINSFSASQSQTGGCFDRSSWCSHWIQQAPSICRTSHIYMLRDCARSCSFC</sequence>
<proteinExistence type="inferred from homology"/>
<keyword evidence="4" id="KW-0645">Protease</keyword>
<protein>
    <submittedName>
        <fullName evidence="16">ShKT domain-containing protein</fullName>
    </submittedName>
</protein>
<dbReference type="Pfam" id="PF02244">
    <property type="entry name" value="Propep_M14"/>
    <property type="match status" value="1"/>
</dbReference>
<evidence type="ECO:0000256" key="1">
    <source>
        <dbReference type="ARBA" id="ARBA00001947"/>
    </source>
</evidence>
<evidence type="ECO:0000256" key="9">
    <source>
        <dbReference type="ARBA" id="ARBA00023049"/>
    </source>
</evidence>
<dbReference type="PRINTS" id="PR00765">
    <property type="entry name" value="CRBOXYPTASEA"/>
</dbReference>
<dbReference type="PROSITE" id="PS51670">
    <property type="entry name" value="SHKT"/>
    <property type="match status" value="1"/>
</dbReference>
<dbReference type="STRING" id="131310.A0A0N5A2F1"/>
<evidence type="ECO:0000313" key="15">
    <source>
        <dbReference type="Proteomes" id="UP000038045"/>
    </source>
</evidence>
<dbReference type="Gene3D" id="3.40.630.10">
    <property type="entry name" value="Zn peptidases"/>
    <property type="match status" value="1"/>
</dbReference>
<dbReference type="GO" id="GO:0008270">
    <property type="term" value="F:zinc ion binding"/>
    <property type="evidence" value="ECO:0007669"/>
    <property type="project" value="InterPro"/>
</dbReference>
<dbReference type="GO" id="GO:0005615">
    <property type="term" value="C:extracellular space"/>
    <property type="evidence" value="ECO:0007669"/>
    <property type="project" value="TreeGrafter"/>
</dbReference>
<evidence type="ECO:0000259" key="14">
    <source>
        <dbReference type="PROSITE" id="PS52035"/>
    </source>
</evidence>
<evidence type="ECO:0000256" key="11">
    <source>
        <dbReference type="PROSITE-ProRule" id="PRU01005"/>
    </source>
</evidence>
<evidence type="ECO:0000256" key="7">
    <source>
        <dbReference type="ARBA" id="ARBA00022801"/>
    </source>
</evidence>
<comment type="cofactor">
    <cofactor evidence="1">
        <name>Zn(2+)</name>
        <dbReference type="ChEBI" id="CHEBI:29105"/>
    </cofactor>
</comment>
<dbReference type="SUPFAM" id="SSF53187">
    <property type="entry name" value="Zn-dependent exopeptidases"/>
    <property type="match status" value="1"/>
</dbReference>
<dbReference type="GO" id="GO:0006508">
    <property type="term" value="P:proteolysis"/>
    <property type="evidence" value="ECO:0007669"/>
    <property type="project" value="UniProtKB-KW"/>
</dbReference>
<dbReference type="WBParaSite" id="PTRK_0001581400.1">
    <property type="protein sequence ID" value="PTRK_0001581400.1"/>
    <property type="gene ID" value="PTRK_0001581400"/>
</dbReference>
<dbReference type="CDD" id="cd03860">
    <property type="entry name" value="M14_CP_A-B_like"/>
    <property type="match status" value="1"/>
</dbReference>
<comment type="similarity">
    <text evidence="2 12">Belongs to the peptidase M14 family.</text>
</comment>
<evidence type="ECO:0000256" key="12">
    <source>
        <dbReference type="PROSITE-ProRule" id="PRU01379"/>
    </source>
</evidence>
<evidence type="ECO:0000256" key="3">
    <source>
        <dbReference type="ARBA" id="ARBA00022645"/>
    </source>
</evidence>
<dbReference type="Pfam" id="PF00246">
    <property type="entry name" value="Peptidase_M14"/>
    <property type="match status" value="1"/>
</dbReference>
<evidence type="ECO:0000256" key="6">
    <source>
        <dbReference type="ARBA" id="ARBA00022729"/>
    </source>
</evidence>
<dbReference type="SMART" id="SM00631">
    <property type="entry name" value="Zn_pept"/>
    <property type="match status" value="1"/>
</dbReference>
<evidence type="ECO:0000313" key="16">
    <source>
        <dbReference type="WBParaSite" id="PTRK_0001581400.1"/>
    </source>
</evidence>
<dbReference type="GO" id="GO:0004181">
    <property type="term" value="F:metallocarboxypeptidase activity"/>
    <property type="evidence" value="ECO:0007669"/>
    <property type="project" value="InterPro"/>
</dbReference>
<dbReference type="Gene3D" id="3.30.70.340">
    <property type="entry name" value="Metallocarboxypeptidase-like"/>
    <property type="match status" value="1"/>
</dbReference>
<dbReference type="PANTHER" id="PTHR11705">
    <property type="entry name" value="PROTEASE FAMILY M14 CARBOXYPEPTIDASE A,B"/>
    <property type="match status" value="1"/>
</dbReference>
<dbReference type="InterPro" id="IPR003146">
    <property type="entry name" value="M14A_act_pep"/>
</dbReference>
<comment type="caution">
    <text evidence="11">Lacks conserved residue(s) required for the propagation of feature annotation.</text>
</comment>
<accession>A0A0N5A2F1</accession>
<keyword evidence="7" id="KW-0378">Hydrolase</keyword>